<evidence type="ECO:0000256" key="6">
    <source>
        <dbReference type="ARBA" id="ARBA00022741"/>
    </source>
</evidence>
<name>A0ABV9Z2R0_9HYPH</name>
<dbReference type="InterPro" id="IPR003439">
    <property type="entry name" value="ABC_transporter-like_ATP-bd"/>
</dbReference>
<comment type="caution">
    <text evidence="12">The sequence shown here is derived from an EMBL/GenBank/DDBJ whole genome shotgun (WGS) entry which is preliminary data.</text>
</comment>
<comment type="subcellular location">
    <subcellularLocation>
        <location evidence="1">Cell membrane</location>
        <topology evidence="1">Peripheral membrane protein</topology>
    </subcellularLocation>
</comment>
<evidence type="ECO:0000256" key="2">
    <source>
        <dbReference type="ARBA" id="ARBA00005417"/>
    </source>
</evidence>
<keyword evidence="13" id="KW-1185">Reference proteome</keyword>
<keyword evidence="8" id="KW-0408">Iron</keyword>
<dbReference type="PROSITE" id="PS00211">
    <property type="entry name" value="ABC_TRANSPORTER_1"/>
    <property type="match status" value="1"/>
</dbReference>
<dbReference type="PANTHER" id="PTHR42771">
    <property type="entry name" value="IRON(3+)-HYDROXAMATE IMPORT ATP-BINDING PROTEIN FHUC"/>
    <property type="match status" value="1"/>
</dbReference>
<dbReference type="SUPFAM" id="SSF52540">
    <property type="entry name" value="P-loop containing nucleoside triphosphate hydrolases"/>
    <property type="match status" value="1"/>
</dbReference>
<dbReference type="Proteomes" id="UP001595796">
    <property type="component" value="Unassembled WGS sequence"/>
</dbReference>
<evidence type="ECO:0000256" key="3">
    <source>
        <dbReference type="ARBA" id="ARBA00022448"/>
    </source>
</evidence>
<keyword evidence="6" id="KW-0547">Nucleotide-binding</keyword>
<keyword evidence="5" id="KW-0410">Iron transport</keyword>
<sequence>MIDIRNVSLSHGGTRVLDDISLTVPKGGVTALVGPNGAGKSSLLSLIARLQPLQDGQITVDGLPVGKTPSRQLAKTLAVLRQDPAIGSRLRVGELVALGRFPHHRGRPGPEDRRIVAETLDEFDLATLADKFVETLSGGQRQRVLVAMTFCQGTDYVLLDEPLNNLDMYHARQLMRYVRRVADEKTRTIVIIVHEINYAAAYADHIVAMKSGRLEAHGPTAEVLGPAMLKQVFGYEMSVLKGQSPLVAHY</sequence>
<evidence type="ECO:0000256" key="4">
    <source>
        <dbReference type="ARBA" id="ARBA00022475"/>
    </source>
</evidence>
<dbReference type="PROSITE" id="PS50893">
    <property type="entry name" value="ABC_TRANSPORTER_2"/>
    <property type="match status" value="1"/>
</dbReference>
<dbReference type="GO" id="GO:0005524">
    <property type="term" value="F:ATP binding"/>
    <property type="evidence" value="ECO:0007669"/>
    <property type="project" value="UniProtKB-KW"/>
</dbReference>
<dbReference type="InterPro" id="IPR051535">
    <property type="entry name" value="Siderophore_ABC-ATPase"/>
</dbReference>
<evidence type="ECO:0000256" key="1">
    <source>
        <dbReference type="ARBA" id="ARBA00004202"/>
    </source>
</evidence>
<dbReference type="InterPro" id="IPR017871">
    <property type="entry name" value="ABC_transporter-like_CS"/>
</dbReference>
<evidence type="ECO:0000313" key="12">
    <source>
        <dbReference type="EMBL" id="MFC5067136.1"/>
    </source>
</evidence>
<reference evidence="13" key="1">
    <citation type="journal article" date="2019" name="Int. J. Syst. Evol. Microbiol.">
        <title>The Global Catalogue of Microorganisms (GCM) 10K type strain sequencing project: providing services to taxonomists for standard genome sequencing and annotation.</title>
        <authorList>
            <consortium name="The Broad Institute Genomics Platform"/>
            <consortium name="The Broad Institute Genome Sequencing Center for Infectious Disease"/>
            <person name="Wu L."/>
            <person name="Ma J."/>
        </authorList>
    </citation>
    <scope>NUCLEOTIDE SEQUENCE [LARGE SCALE GENOMIC DNA]</scope>
    <source>
        <strain evidence="13">CGMCC 1.16444</strain>
    </source>
</reference>
<protein>
    <submittedName>
        <fullName evidence="12">ABC transporter ATP-binding protein</fullName>
    </submittedName>
</protein>
<evidence type="ECO:0000256" key="9">
    <source>
        <dbReference type="ARBA" id="ARBA00023065"/>
    </source>
</evidence>
<comment type="similarity">
    <text evidence="2">Belongs to the ABC transporter superfamily.</text>
</comment>
<dbReference type="Pfam" id="PF00005">
    <property type="entry name" value="ABC_tran"/>
    <property type="match status" value="1"/>
</dbReference>
<evidence type="ECO:0000256" key="8">
    <source>
        <dbReference type="ARBA" id="ARBA00023004"/>
    </source>
</evidence>
<proteinExistence type="inferred from homology"/>
<dbReference type="SMART" id="SM00382">
    <property type="entry name" value="AAA"/>
    <property type="match status" value="1"/>
</dbReference>
<evidence type="ECO:0000256" key="5">
    <source>
        <dbReference type="ARBA" id="ARBA00022496"/>
    </source>
</evidence>
<feature type="domain" description="ABC transporter" evidence="11">
    <location>
        <begin position="2"/>
        <end position="236"/>
    </location>
</feature>
<dbReference type="CDD" id="cd03214">
    <property type="entry name" value="ABC_Iron-Siderophores_B12_Hemin"/>
    <property type="match status" value="1"/>
</dbReference>
<evidence type="ECO:0000256" key="10">
    <source>
        <dbReference type="ARBA" id="ARBA00023136"/>
    </source>
</evidence>
<gene>
    <name evidence="12" type="ORF">ACFPFW_03795</name>
</gene>
<dbReference type="InterPro" id="IPR003593">
    <property type="entry name" value="AAA+_ATPase"/>
</dbReference>
<keyword evidence="4" id="KW-1003">Cell membrane</keyword>
<accession>A0ABV9Z2R0</accession>
<dbReference type="RefSeq" id="WP_114957527.1">
    <property type="nucleotide sequence ID" value="NZ_JBHSJF010000003.1"/>
</dbReference>
<dbReference type="EMBL" id="JBHSJF010000003">
    <property type="protein sequence ID" value="MFC5067136.1"/>
    <property type="molecule type" value="Genomic_DNA"/>
</dbReference>
<organism evidence="12 13">
    <name type="scientific">Flaviflagellibacter deserti</name>
    <dbReference type="NCBI Taxonomy" id="2267266"/>
    <lineage>
        <taxon>Bacteria</taxon>
        <taxon>Pseudomonadati</taxon>
        <taxon>Pseudomonadota</taxon>
        <taxon>Alphaproteobacteria</taxon>
        <taxon>Hyphomicrobiales</taxon>
        <taxon>Flaviflagellibacter</taxon>
    </lineage>
</organism>
<keyword evidence="10" id="KW-0472">Membrane</keyword>
<evidence type="ECO:0000259" key="11">
    <source>
        <dbReference type="PROSITE" id="PS50893"/>
    </source>
</evidence>
<dbReference type="InterPro" id="IPR027417">
    <property type="entry name" value="P-loop_NTPase"/>
</dbReference>
<dbReference type="PANTHER" id="PTHR42771:SF3">
    <property type="entry name" value="PETROBACTIN IMPORT ATP-BINDING PROTEIN YCLP"/>
    <property type="match status" value="1"/>
</dbReference>
<evidence type="ECO:0000313" key="13">
    <source>
        <dbReference type="Proteomes" id="UP001595796"/>
    </source>
</evidence>
<keyword evidence="7 12" id="KW-0067">ATP-binding</keyword>
<keyword evidence="3" id="KW-0813">Transport</keyword>
<keyword evidence="9" id="KW-0406">Ion transport</keyword>
<evidence type="ECO:0000256" key="7">
    <source>
        <dbReference type="ARBA" id="ARBA00022840"/>
    </source>
</evidence>
<dbReference type="Gene3D" id="3.40.50.300">
    <property type="entry name" value="P-loop containing nucleotide triphosphate hydrolases"/>
    <property type="match status" value="1"/>
</dbReference>